<proteinExistence type="predicted"/>
<protein>
    <recommendedName>
        <fullName evidence="1">N-end rule aminoacyl transferase C-terminal domain-containing protein</fullName>
    </recommendedName>
</protein>
<comment type="caution">
    <text evidence="2">The sequence shown here is derived from an EMBL/GenBank/DDBJ whole genome shotgun (WGS) entry which is preliminary data.</text>
</comment>
<gene>
    <name evidence="2" type="ORF">RDB_LOCUS94715</name>
</gene>
<sequence>MEVQGSQGHKLAHRLEVTLEPSSYTDEKYQLYLKYQESIHEDSGNTPGGFERFLVTSTIRQEPIAYRNTSTQSAYPLPAHYGSYHQMYRVDGQLIAIGVIDILPGCVSSVYFMYAPEWNPWSLGKISAIREATLVKEIHDAGVESMTSLYMGFYIYSCPKMRYKGEYGPSYLLDPESYTWHPLEVCAPLLDKAKYSTFNETKSDKDEMSQQDMRQMQVVVSMSRGVVKTAPLGTQAIWNNPRSRKQIEAVIKTFGKGLRDDIILSA</sequence>
<dbReference type="GO" id="GO:0005737">
    <property type="term" value="C:cytoplasm"/>
    <property type="evidence" value="ECO:0007669"/>
    <property type="project" value="TreeGrafter"/>
</dbReference>
<dbReference type="InterPro" id="IPR007472">
    <property type="entry name" value="N-end_Aminoacyl_Trfase_C"/>
</dbReference>
<dbReference type="InterPro" id="IPR030700">
    <property type="entry name" value="N-end_Aminoacyl_Trfase"/>
</dbReference>
<dbReference type="GO" id="GO:0004057">
    <property type="term" value="F:arginyl-tRNA--protein transferase activity"/>
    <property type="evidence" value="ECO:0007669"/>
    <property type="project" value="InterPro"/>
</dbReference>
<evidence type="ECO:0000313" key="2">
    <source>
        <dbReference type="EMBL" id="CAE6500767.1"/>
    </source>
</evidence>
<feature type="domain" description="N-end rule aminoacyl transferase C-terminal" evidence="1">
    <location>
        <begin position="27"/>
        <end position="174"/>
    </location>
</feature>
<dbReference type="EMBL" id="CAJMWZ010005107">
    <property type="protein sequence ID" value="CAE6500767.1"/>
    <property type="molecule type" value="Genomic_DNA"/>
</dbReference>
<dbReference type="PIRSF" id="PIRSF037207">
    <property type="entry name" value="ATE1_euk"/>
    <property type="match status" value="1"/>
</dbReference>
<organism evidence="2 3">
    <name type="scientific">Rhizoctonia solani</name>
    <dbReference type="NCBI Taxonomy" id="456999"/>
    <lineage>
        <taxon>Eukaryota</taxon>
        <taxon>Fungi</taxon>
        <taxon>Dikarya</taxon>
        <taxon>Basidiomycota</taxon>
        <taxon>Agaricomycotina</taxon>
        <taxon>Agaricomycetes</taxon>
        <taxon>Cantharellales</taxon>
        <taxon>Ceratobasidiaceae</taxon>
        <taxon>Rhizoctonia</taxon>
    </lineage>
</organism>
<dbReference type="OrthoDB" id="9991317at2759"/>
<name>A0A8H3HBI2_9AGAM</name>
<dbReference type="PANTHER" id="PTHR21367:SF1">
    <property type="entry name" value="ARGINYL-TRNA--PROTEIN TRANSFERASE 1"/>
    <property type="match status" value="1"/>
</dbReference>
<dbReference type="PANTHER" id="PTHR21367">
    <property type="entry name" value="ARGININE-TRNA-PROTEIN TRANSFERASE 1"/>
    <property type="match status" value="1"/>
</dbReference>
<dbReference type="Pfam" id="PF04377">
    <property type="entry name" value="ATE_C"/>
    <property type="match status" value="1"/>
</dbReference>
<accession>A0A8H3HBI2</accession>
<dbReference type="InterPro" id="IPR017137">
    <property type="entry name" value="Arg-tRNA-P_Trfase_1_euk"/>
</dbReference>
<evidence type="ECO:0000259" key="1">
    <source>
        <dbReference type="Pfam" id="PF04377"/>
    </source>
</evidence>
<dbReference type="AlphaFoldDB" id="A0A8H3HBI2"/>
<reference evidence="2" key="1">
    <citation type="submission" date="2021-01" db="EMBL/GenBank/DDBJ databases">
        <authorList>
            <person name="Kaushik A."/>
        </authorList>
    </citation>
    <scope>NUCLEOTIDE SEQUENCE</scope>
    <source>
        <strain evidence="2">Type strain: AG8-Rh-89/</strain>
    </source>
</reference>
<dbReference type="Proteomes" id="UP000663850">
    <property type="component" value="Unassembled WGS sequence"/>
</dbReference>
<evidence type="ECO:0000313" key="3">
    <source>
        <dbReference type="Proteomes" id="UP000663850"/>
    </source>
</evidence>